<evidence type="ECO:0000313" key="8">
    <source>
        <dbReference type="Proteomes" id="UP000719766"/>
    </source>
</evidence>
<dbReference type="PROSITE" id="PS00108">
    <property type="entry name" value="PROTEIN_KINASE_ST"/>
    <property type="match status" value="1"/>
</dbReference>
<evidence type="ECO:0000256" key="2">
    <source>
        <dbReference type="ARBA" id="ARBA00022741"/>
    </source>
</evidence>
<dbReference type="SMART" id="SM00220">
    <property type="entry name" value="S_TKc"/>
    <property type="match status" value="1"/>
</dbReference>
<dbReference type="InterPro" id="IPR000719">
    <property type="entry name" value="Prot_kinase_dom"/>
</dbReference>
<evidence type="ECO:0000256" key="3">
    <source>
        <dbReference type="ARBA" id="ARBA00022840"/>
    </source>
</evidence>
<feature type="binding site" evidence="4">
    <location>
        <position position="60"/>
    </location>
    <ligand>
        <name>ATP</name>
        <dbReference type="ChEBI" id="CHEBI:30616"/>
    </ligand>
</feature>
<proteinExistence type="inferred from homology"/>
<keyword evidence="2 4" id="KW-0547">Nucleotide-binding</keyword>
<keyword evidence="8" id="KW-1185">Reference proteome</keyword>
<dbReference type="Pfam" id="PF00069">
    <property type="entry name" value="Pkinase"/>
    <property type="match status" value="1"/>
</dbReference>
<evidence type="ECO:0000256" key="5">
    <source>
        <dbReference type="RuleBase" id="RU000304"/>
    </source>
</evidence>
<accession>A0A9P7DUR9</accession>
<dbReference type="PROSITE" id="PS50011">
    <property type="entry name" value="PROTEIN_KINASE_DOM"/>
    <property type="match status" value="1"/>
</dbReference>
<keyword evidence="5" id="KW-0723">Serine/threonine-protein kinase</keyword>
<dbReference type="Proteomes" id="UP000719766">
    <property type="component" value="Unassembled WGS sequence"/>
</dbReference>
<dbReference type="GO" id="GO:0004674">
    <property type="term" value="F:protein serine/threonine kinase activity"/>
    <property type="evidence" value="ECO:0007669"/>
    <property type="project" value="UniProtKB-KW"/>
</dbReference>
<comment type="caution">
    <text evidence="7">The sequence shown here is derived from an EMBL/GenBank/DDBJ whole genome shotgun (WGS) entry which is preliminary data.</text>
</comment>
<dbReference type="OrthoDB" id="1932208at2759"/>
<keyword evidence="3 4" id="KW-0067">ATP-binding</keyword>
<dbReference type="InterPro" id="IPR008271">
    <property type="entry name" value="Ser/Thr_kinase_AS"/>
</dbReference>
<dbReference type="PANTHER" id="PTHR11909">
    <property type="entry name" value="CASEIN KINASE-RELATED"/>
    <property type="match status" value="1"/>
</dbReference>
<sequence>MKAPNTPLSFSKPNIVAKGSGLEPFQIDGRFRLGAEIGSGSHGRVFIAKDIFTGQKVIAKLERSKPRTLEQEYAAYLALAGGNSIPHIHWFRSDSGHHAIIMEHLGPSLEMYFNACNKRLDLQTVISFAKQLISCIEYIHLHDYIHRDIKPSNIVLSREIDEVESIKLYIIDFSVARLFRDSNRRHIQFKNDQHFVGNLQFASINAHRGVEQSRRDDIESLTYVLVYLICGDLPWAPLDSEDAYPCDSSSRILQSKIQTSPKTLCFGLPSGFATMLTYARGLQFSEKPDYPYLRQLL</sequence>
<dbReference type="CDD" id="cd14016">
    <property type="entry name" value="STKc_CK1"/>
    <property type="match status" value="1"/>
</dbReference>
<evidence type="ECO:0000259" key="6">
    <source>
        <dbReference type="PROSITE" id="PS50011"/>
    </source>
</evidence>
<dbReference type="EMBL" id="JABBWE010000004">
    <property type="protein sequence ID" value="KAG1803548.1"/>
    <property type="molecule type" value="Genomic_DNA"/>
</dbReference>
<protein>
    <recommendedName>
        <fullName evidence="1">non-specific serine/threonine protein kinase</fullName>
        <ecNumber evidence="1">2.7.11.1</ecNumber>
    </recommendedName>
</protein>
<gene>
    <name evidence="7" type="ORF">HD556DRAFT_1429189</name>
</gene>
<keyword evidence="7" id="KW-0418">Kinase</keyword>
<dbReference type="AlphaFoldDB" id="A0A9P7DUR9"/>
<evidence type="ECO:0000256" key="4">
    <source>
        <dbReference type="PROSITE-ProRule" id="PRU10141"/>
    </source>
</evidence>
<evidence type="ECO:0000313" key="7">
    <source>
        <dbReference type="EMBL" id="KAG1803548.1"/>
    </source>
</evidence>
<dbReference type="RefSeq" id="XP_041165894.1">
    <property type="nucleotide sequence ID" value="XM_041304793.1"/>
</dbReference>
<dbReference type="GeneID" id="64598557"/>
<feature type="domain" description="Protein kinase" evidence="6">
    <location>
        <begin position="31"/>
        <end position="297"/>
    </location>
</feature>
<dbReference type="SUPFAM" id="SSF56112">
    <property type="entry name" value="Protein kinase-like (PK-like)"/>
    <property type="match status" value="1"/>
</dbReference>
<dbReference type="EC" id="2.7.11.1" evidence="1"/>
<dbReference type="Gene3D" id="1.10.510.10">
    <property type="entry name" value="Transferase(Phosphotransferase) domain 1"/>
    <property type="match status" value="1"/>
</dbReference>
<dbReference type="InterPro" id="IPR017441">
    <property type="entry name" value="Protein_kinase_ATP_BS"/>
</dbReference>
<organism evidence="7 8">
    <name type="scientific">Suillus plorans</name>
    <dbReference type="NCBI Taxonomy" id="116603"/>
    <lineage>
        <taxon>Eukaryota</taxon>
        <taxon>Fungi</taxon>
        <taxon>Dikarya</taxon>
        <taxon>Basidiomycota</taxon>
        <taxon>Agaricomycotina</taxon>
        <taxon>Agaricomycetes</taxon>
        <taxon>Agaricomycetidae</taxon>
        <taxon>Boletales</taxon>
        <taxon>Suillineae</taxon>
        <taxon>Suillaceae</taxon>
        <taxon>Suillus</taxon>
    </lineage>
</organism>
<dbReference type="GO" id="GO:0005524">
    <property type="term" value="F:ATP binding"/>
    <property type="evidence" value="ECO:0007669"/>
    <property type="project" value="UniProtKB-UniRule"/>
</dbReference>
<dbReference type="InterPro" id="IPR011009">
    <property type="entry name" value="Kinase-like_dom_sf"/>
</dbReference>
<name>A0A9P7DUR9_9AGAM</name>
<dbReference type="InterPro" id="IPR050235">
    <property type="entry name" value="CK1_Ser-Thr_kinase"/>
</dbReference>
<comment type="similarity">
    <text evidence="5">Belongs to the protein kinase superfamily.</text>
</comment>
<keyword evidence="7" id="KW-0808">Transferase</keyword>
<dbReference type="PROSITE" id="PS00107">
    <property type="entry name" value="PROTEIN_KINASE_ATP"/>
    <property type="match status" value="1"/>
</dbReference>
<reference evidence="7" key="1">
    <citation type="journal article" date="2020" name="New Phytol.">
        <title>Comparative genomics reveals dynamic genome evolution in host specialist ectomycorrhizal fungi.</title>
        <authorList>
            <person name="Lofgren L.A."/>
            <person name="Nguyen N.H."/>
            <person name="Vilgalys R."/>
            <person name="Ruytinx J."/>
            <person name="Liao H.L."/>
            <person name="Branco S."/>
            <person name="Kuo A."/>
            <person name="LaButti K."/>
            <person name="Lipzen A."/>
            <person name="Andreopoulos W."/>
            <person name="Pangilinan J."/>
            <person name="Riley R."/>
            <person name="Hundley H."/>
            <person name="Na H."/>
            <person name="Barry K."/>
            <person name="Grigoriev I.V."/>
            <person name="Stajich J.E."/>
            <person name="Kennedy P.G."/>
        </authorList>
    </citation>
    <scope>NUCLEOTIDE SEQUENCE</scope>
    <source>
        <strain evidence="7">S12</strain>
    </source>
</reference>
<evidence type="ECO:0000256" key="1">
    <source>
        <dbReference type="ARBA" id="ARBA00012513"/>
    </source>
</evidence>